<dbReference type="Proteomes" id="UP000187406">
    <property type="component" value="Unassembled WGS sequence"/>
</dbReference>
<dbReference type="InterPro" id="IPR025558">
    <property type="entry name" value="DUF4283"/>
</dbReference>
<name>A0A1Q3BGQ3_CEPFO</name>
<feature type="region of interest" description="Disordered" evidence="1">
    <location>
        <begin position="252"/>
        <end position="271"/>
    </location>
</feature>
<organism evidence="3 4">
    <name type="scientific">Cephalotus follicularis</name>
    <name type="common">Albany pitcher plant</name>
    <dbReference type="NCBI Taxonomy" id="3775"/>
    <lineage>
        <taxon>Eukaryota</taxon>
        <taxon>Viridiplantae</taxon>
        <taxon>Streptophyta</taxon>
        <taxon>Embryophyta</taxon>
        <taxon>Tracheophyta</taxon>
        <taxon>Spermatophyta</taxon>
        <taxon>Magnoliopsida</taxon>
        <taxon>eudicotyledons</taxon>
        <taxon>Gunneridae</taxon>
        <taxon>Pentapetalae</taxon>
        <taxon>rosids</taxon>
        <taxon>fabids</taxon>
        <taxon>Oxalidales</taxon>
        <taxon>Cephalotaceae</taxon>
        <taxon>Cephalotus</taxon>
    </lineage>
</organism>
<feature type="compositionally biased region" description="Low complexity" evidence="1">
    <location>
        <begin position="260"/>
        <end position="271"/>
    </location>
</feature>
<sequence length="411" mass="45386">MKLASDFHALSLIAKFSLSRRPIDLFEHHVNSSWGLNQLATIGLLDPKHILIHLHSPNDFSIAWSRESRIFDNRRFLLLRWTLDFTKQKDSSLSATWLCLPGLPLPCQNPAILEVIGNSLGRFLLLDGRTRKMKHPLSPRLCVEMNPAFKLPGEVVIAIGTDEIFHQKIDYDLRIGFCTHFHLQGHHEAICRRKQSQAIHPATEPLSTQGNVNSTPNASMVNTKLLAVIQRPCARRPNSTCVTNHISLASRQPPAYNNAPTSLSPQPSSLSPLLAPVPFQETNFGLPANDPQASQPSPSLISPPHLVNPPSSFAPPQASLPAQNLESSSDPHTMVLHNQLDLLMDDSVVLEPTIPPPIIPSITASIHTPPTSVALTPTFSLPPTVSLTPILNLFRSFWSVRLLIKNNTFLC</sequence>
<accession>A0A1Q3BGQ3</accession>
<dbReference type="PANTHER" id="PTHR31286">
    <property type="entry name" value="GLYCINE-RICH CELL WALL STRUCTURAL PROTEIN 1.8-LIKE"/>
    <property type="match status" value="1"/>
</dbReference>
<feature type="compositionally biased region" description="Polar residues" evidence="1">
    <location>
        <begin position="291"/>
        <end position="300"/>
    </location>
</feature>
<evidence type="ECO:0000259" key="2">
    <source>
        <dbReference type="Pfam" id="PF14111"/>
    </source>
</evidence>
<evidence type="ECO:0000313" key="4">
    <source>
        <dbReference type="Proteomes" id="UP000187406"/>
    </source>
</evidence>
<reference evidence="4" key="1">
    <citation type="submission" date="2016-04" db="EMBL/GenBank/DDBJ databases">
        <title>Cephalotus genome sequencing.</title>
        <authorList>
            <person name="Fukushima K."/>
            <person name="Hasebe M."/>
            <person name="Fang X."/>
        </authorList>
    </citation>
    <scope>NUCLEOTIDE SEQUENCE [LARGE SCALE GENOMIC DNA]</scope>
    <source>
        <strain evidence="4">cv. St1</strain>
    </source>
</reference>
<dbReference type="EMBL" id="BDDD01000524">
    <property type="protein sequence ID" value="GAV67197.1"/>
    <property type="molecule type" value="Genomic_DNA"/>
</dbReference>
<gene>
    <name evidence="3" type="ORF">CFOL_v3_10705</name>
</gene>
<dbReference type="Pfam" id="PF14111">
    <property type="entry name" value="DUF4283"/>
    <property type="match status" value="1"/>
</dbReference>
<keyword evidence="4" id="KW-1185">Reference proteome</keyword>
<dbReference type="InParanoid" id="A0A1Q3BGQ3"/>
<protein>
    <submittedName>
        <fullName evidence="3">DUF4283 domain-containing protein</fullName>
    </submittedName>
</protein>
<feature type="region of interest" description="Disordered" evidence="1">
    <location>
        <begin position="281"/>
        <end position="329"/>
    </location>
</feature>
<evidence type="ECO:0000313" key="3">
    <source>
        <dbReference type="EMBL" id="GAV67197.1"/>
    </source>
</evidence>
<feature type="domain" description="DUF4283" evidence="2">
    <location>
        <begin position="8"/>
        <end position="86"/>
    </location>
</feature>
<dbReference type="InterPro" id="IPR040256">
    <property type="entry name" value="At4g02000-like"/>
</dbReference>
<dbReference type="OrthoDB" id="851886at2759"/>
<feature type="compositionally biased region" description="Polar residues" evidence="1">
    <location>
        <begin position="320"/>
        <end position="329"/>
    </location>
</feature>
<dbReference type="PANTHER" id="PTHR31286:SF99">
    <property type="entry name" value="DUF4283 DOMAIN-CONTAINING PROTEIN"/>
    <property type="match status" value="1"/>
</dbReference>
<evidence type="ECO:0000256" key="1">
    <source>
        <dbReference type="SAM" id="MobiDB-lite"/>
    </source>
</evidence>
<proteinExistence type="predicted"/>
<dbReference type="AlphaFoldDB" id="A0A1Q3BGQ3"/>
<comment type="caution">
    <text evidence="3">The sequence shown here is derived from an EMBL/GenBank/DDBJ whole genome shotgun (WGS) entry which is preliminary data.</text>
</comment>